<sequence length="111" mass="12261">MKKFLFDLIIFSVCLAGIAAAAFWPAAAPAVAPVYTRAESEFSSKSILNVLLQDSKTGETRYFSVPADCTYGQLFDLAGTEDVGRLYDPEQKLSYADAVLIGREYYLYIVL</sequence>
<feature type="signal peptide" evidence="1">
    <location>
        <begin position="1"/>
        <end position="21"/>
    </location>
</feature>
<dbReference type="AlphaFoldDB" id="A0A9D1V8Y8"/>
<proteinExistence type="predicted"/>
<reference evidence="2" key="2">
    <citation type="submission" date="2021-04" db="EMBL/GenBank/DDBJ databases">
        <authorList>
            <person name="Gilroy R."/>
        </authorList>
    </citation>
    <scope>NUCLEOTIDE SEQUENCE</scope>
    <source>
        <strain evidence="2">811</strain>
    </source>
</reference>
<protein>
    <submittedName>
        <fullName evidence="2">Uncharacterized protein</fullName>
    </submittedName>
</protein>
<gene>
    <name evidence="2" type="ORF">H9741_06885</name>
</gene>
<dbReference type="Proteomes" id="UP000824204">
    <property type="component" value="Unassembled WGS sequence"/>
</dbReference>
<evidence type="ECO:0000313" key="3">
    <source>
        <dbReference type="Proteomes" id="UP000824204"/>
    </source>
</evidence>
<reference evidence="2" key="1">
    <citation type="journal article" date="2021" name="PeerJ">
        <title>Extensive microbial diversity within the chicken gut microbiome revealed by metagenomics and culture.</title>
        <authorList>
            <person name="Gilroy R."/>
            <person name="Ravi A."/>
            <person name="Getino M."/>
            <person name="Pursley I."/>
            <person name="Horton D.L."/>
            <person name="Alikhan N.F."/>
            <person name="Baker D."/>
            <person name="Gharbi K."/>
            <person name="Hall N."/>
            <person name="Watson M."/>
            <person name="Adriaenssens E.M."/>
            <person name="Foster-Nyarko E."/>
            <person name="Jarju S."/>
            <person name="Secka A."/>
            <person name="Antonio M."/>
            <person name="Oren A."/>
            <person name="Chaudhuri R.R."/>
            <person name="La Ragione R."/>
            <person name="Hildebrand F."/>
            <person name="Pallen M.J."/>
        </authorList>
    </citation>
    <scope>NUCLEOTIDE SEQUENCE</scope>
    <source>
        <strain evidence="2">811</strain>
    </source>
</reference>
<evidence type="ECO:0000256" key="1">
    <source>
        <dbReference type="SAM" id="SignalP"/>
    </source>
</evidence>
<comment type="caution">
    <text evidence="2">The sequence shown here is derived from an EMBL/GenBank/DDBJ whole genome shotgun (WGS) entry which is preliminary data.</text>
</comment>
<evidence type="ECO:0000313" key="2">
    <source>
        <dbReference type="EMBL" id="HIX08176.1"/>
    </source>
</evidence>
<name>A0A9D1V8Y8_9FIRM</name>
<keyword evidence="1" id="KW-0732">Signal</keyword>
<feature type="chain" id="PRO_5038897856" evidence="1">
    <location>
        <begin position="22"/>
        <end position="111"/>
    </location>
</feature>
<accession>A0A9D1V8Y8</accession>
<organism evidence="2 3">
    <name type="scientific">Candidatus Borkfalkia faecipullorum</name>
    <dbReference type="NCBI Taxonomy" id="2838510"/>
    <lineage>
        <taxon>Bacteria</taxon>
        <taxon>Bacillati</taxon>
        <taxon>Bacillota</taxon>
        <taxon>Clostridia</taxon>
        <taxon>Christensenellales</taxon>
        <taxon>Christensenellaceae</taxon>
        <taxon>Candidatus Borkfalkia</taxon>
    </lineage>
</organism>
<dbReference type="EMBL" id="DXFX01000085">
    <property type="protein sequence ID" value="HIX08176.1"/>
    <property type="molecule type" value="Genomic_DNA"/>
</dbReference>